<dbReference type="InterPro" id="IPR008928">
    <property type="entry name" value="6-hairpin_glycosidase_sf"/>
</dbReference>
<dbReference type="KEGG" id="mik:FOE78_04450"/>
<sequence>MPVGGIGTGCISLGGRGQLMDWELLNRPAKGHDPQSFFAVRVEDPAPAEGSAAVHTRLLEGALLPGERQGAHGSAVPLAGMPRFRDAEFDAAYPLGQVTLTDPAVPVQAVLQVFNPLVPGDAEASGLPLLAYRVSLRNLTDRPLQVSVCGNLQHVIGAHAGPDGGYRIPPGNVFVPVTGAGYDGLVGHSTQLDETDEAWGTLAIALAGQSATSRRTNWAGLSWGDSLLDFWDDFSADGQVDDPIGKGARTPTASLVASGTLQPDSVWRARYLIGWHLPNRRGWLDDPADRAEPGRADVIVGNQYAGRFRDAADVISRAVTDLDQLESATVAAVRAVVDSDLPRPVADAVLSNVAVLKSPTCFRIAEGTFLGWEGCNLRTGSCHGSCTHVWNYQYAVEQLFGDLGWSMREVEFVHSLDDRGLMSFRAGLPLAEGTGWRIAAADGQMGALVRLHRTWRLTGDTDRLRELWPNARRALEFAWIDKGWDADRDGLMEGCQHNTMDVEYYGPSGVNQSWYLAALATCSELADAVGDHDFASRCRDLAERGARLTDDVLFASGYYAQDIRPPMTADNIAEGLRIRYQGENPAVGSDDLVDPDLQIGSGCTTDQLVGHTAAAMSGVVTGLSPANVSEALASIVRHNHRDGFTDQVNHLRTYATADERGMINCSFPRGDRPERPFPYCYEVWTGQEYSLAVGLAVEGELDAAAAVVADARDRHDGRSRNPFNETECGNHYVRSMASFGLLHAWSGAVVDATSDRLTVAARPGKWPIIVGERVGQVVVEGEPQATSVRYEPILGPAFGTVEIRP</sequence>
<protein>
    <recommendedName>
        <fullName evidence="5">Beta-Glucocerebrosidase 2 N terminal</fullName>
    </recommendedName>
</protein>
<dbReference type="Pfam" id="PF04685">
    <property type="entry name" value="DUF608"/>
    <property type="match status" value="1"/>
</dbReference>
<feature type="domain" description="Glycosyl-hydrolase family 116 catalytic region" evidence="1">
    <location>
        <begin position="442"/>
        <end position="739"/>
    </location>
</feature>
<organism evidence="3 4">
    <name type="scientific">Microlunatus elymi</name>
    <dbReference type="NCBI Taxonomy" id="2596828"/>
    <lineage>
        <taxon>Bacteria</taxon>
        <taxon>Bacillati</taxon>
        <taxon>Actinomycetota</taxon>
        <taxon>Actinomycetes</taxon>
        <taxon>Propionibacteriales</taxon>
        <taxon>Propionibacteriaceae</taxon>
        <taxon>Microlunatus</taxon>
    </lineage>
</organism>
<dbReference type="Pfam" id="PF12215">
    <property type="entry name" value="Glyco_hydr_116N"/>
    <property type="match status" value="1"/>
</dbReference>
<evidence type="ECO:0000313" key="3">
    <source>
        <dbReference type="EMBL" id="QDP98577.1"/>
    </source>
</evidence>
<dbReference type="SUPFAM" id="SSF48208">
    <property type="entry name" value="Six-hairpin glycosidases"/>
    <property type="match status" value="1"/>
</dbReference>
<dbReference type="InterPro" id="IPR024462">
    <property type="entry name" value="GH116_N"/>
</dbReference>
<dbReference type="EMBL" id="CP041692">
    <property type="protein sequence ID" value="QDP98577.1"/>
    <property type="molecule type" value="Genomic_DNA"/>
</dbReference>
<name>A0A516Q559_9ACTN</name>
<dbReference type="PANTHER" id="PTHR12654:SF0">
    <property type="entry name" value="NON-LYSOSOMAL GLUCOSYLCERAMIDASE"/>
    <property type="match status" value="1"/>
</dbReference>
<dbReference type="GO" id="GO:0008422">
    <property type="term" value="F:beta-glucosidase activity"/>
    <property type="evidence" value="ECO:0007669"/>
    <property type="project" value="TreeGrafter"/>
</dbReference>
<gene>
    <name evidence="3" type="ORF">FOE78_04450</name>
</gene>
<evidence type="ECO:0008006" key="5">
    <source>
        <dbReference type="Google" id="ProtNLM"/>
    </source>
</evidence>
<dbReference type="Proteomes" id="UP000319263">
    <property type="component" value="Chromosome"/>
</dbReference>
<dbReference type="InterPro" id="IPR052566">
    <property type="entry name" value="Non-lysos_glucosylceramidase"/>
</dbReference>
<evidence type="ECO:0000313" key="4">
    <source>
        <dbReference type="Proteomes" id="UP000319263"/>
    </source>
</evidence>
<feature type="domain" description="Glycosyl-hydrolase family 116 N-terminal" evidence="2">
    <location>
        <begin position="1"/>
        <end position="324"/>
    </location>
</feature>
<dbReference type="OrthoDB" id="9807660at2"/>
<dbReference type="AlphaFoldDB" id="A0A516Q559"/>
<dbReference type="Gene3D" id="1.50.10.10">
    <property type="match status" value="1"/>
</dbReference>
<dbReference type="InterPro" id="IPR006775">
    <property type="entry name" value="GH116_catalytic"/>
</dbReference>
<reference evidence="3 4" key="1">
    <citation type="submission" date="2019-07" db="EMBL/GenBank/DDBJ databases">
        <title>Microlunatus dokdonensis sp. nov. isolated from the rhizospheric soil of the wild plant Elymus tsukushiensis.</title>
        <authorList>
            <person name="Ghim S.-Y."/>
            <person name="Hwang Y.-J."/>
            <person name="Son J.-S."/>
            <person name="Shin J.-H."/>
        </authorList>
    </citation>
    <scope>NUCLEOTIDE SEQUENCE [LARGE SCALE GENOMIC DNA]</scope>
    <source>
        <strain evidence="3 4">KUDC0627</strain>
    </source>
</reference>
<dbReference type="PANTHER" id="PTHR12654">
    <property type="entry name" value="BILE ACID BETA-GLUCOSIDASE-RELATED"/>
    <property type="match status" value="1"/>
</dbReference>
<proteinExistence type="predicted"/>
<dbReference type="GO" id="GO:0005975">
    <property type="term" value="P:carbohydrate metabolic process"/>
    <property type="evidence" value="ECO:0007669"/>
    <property type="project" value="InterPro"/>
</dbReference>
<accession>A0A516Q559</accession>
<dbReference type="InterPro" id="IPR012341">
    <property type="entry name" value="6hp_glycosidase-like_sf"/>
</dbReference>
<evidence type="ECO:0000259" key="1">
    <source>
        <dbReference type="Pfam" id="PF04685"/>
    </source>
</evidence>
<keyword evidence="4" id="KW-1185">Reference proteome</keyword>
<evidence type="ECO:0000259" key="2">
    <source>
        <dbReference type="Pfam" id="PF12215"/>
    </source>
</evidence>